<dbReference type="InterPro" id="IPR036388">
    <property type="entry name" value="WH-like_DNA-bd_sf"/>
</dbReference>
<dbReference type="InterPro" id="IPR036390">
    <property type="entry name" value="WH_DNA-bd_sf"/>
</dbReference>
<feature type="domain" description="WCX" evidence="3">
    <location>
        <begin position="244"/>
        <end position="319"/>
    </location>
</feature>
<dbReference type="AlphaFoldDB" id="A0AAU7ANY6"/>
<dbReference type="InterPro" id="IPR051534">
    <property type="entry name" value="CBASS_pafABC_assoc_protein"/>
</dbReference>
<proteinExistence type="predicted"/>
<dbReference type="InterPro" id="IPR013196">
    <property type="entry name" value="HTH_11"/>
</dbReference>
<dbReference type="PANTHER" id="PTHR34580">
    <property type="match status" value="1"/>
</dbReference>
<evidence type="ECO:0008006" key="5">
    <source>
        <dbReference type="Google" id="ProtNLM"/>
    </source>
</evidence>
<dbReference type="Pfam" id="PF25583">
    <property type="entry name" value="WCX"/>
    <property type="match status" value="1"/>
</dbReference>
<dbReference type="RefSeq" id="WP_354699944.1">
    <property type="nucleotide sequence ID" value="NZ_CP114014.1"/>
</dbReference>
<protein>
    <recommendedName>
        <fullName evidence="5">Transcriptional regulator</fullName>
    </recommendedName>
</protein>
<name>A0AAU7ANY6_9ACTN</name>
<reference evidence="4" key="1">
    <citation type="submission" date="2022-12" db="EMBL/GenBank/DDBJ databases">
        <title>Paraconexibacter alkalitolerans sp. nov. and Baekduia alba sp. nov., isolated from soil and emended description of the genera Paraconexibacter (Chun et al., 2020) and Baekduia (An et al., 2020).</title>
        <authorList>
            <person name="Vieira S."/>
            <person name="Huber K.J."/>
            <person name="Geppert A."/>
            <person name="Wolf J."/>
            <person name="Neumann-Schaal M."/>
            <person name="Muesken M."/>
            <person name="Overmann J."/>
        </authorList>
    </citation>
    <scope>NUCLEOTIDE SEQUENCE</scope>
    <source>
        <strain evidence="4">AEG42_29</strain>
    </source>
</reference>
<dbReference type="Pfam" id="PF13280">
    <property type="entry name" value="WYL"/>
    <property type="match status" value="1"/>
</dbReference>
<dbReference type="Pfam" id="PF08279">
    <property type="entry name" value="HTH_11"/>
    <property type="match status" value="1"/>
</dbReference>
<dbReference type="PANTHER" id="PTHR34580:SF3">
    <property type="entry name" value="PROTEIN PAFB"/>
    <property type="match status" value="1"/>
</dbReference>
<evidence type="ECO:0000259" key="2">
    <source>
        <dbReference type="Pfam" id="PF13280"/>
    </source>
</evidence>
<evidence type="ECO:0000259" key="3">
    <source>
        <dbReference type="Pfam" id="PF25583"/>
    </source>
</evidence>
<sequence length="326" mass="35039">MTTPAGQLFECLDALQGTPLVTGGELSARLGVHPRTVRRYIAALQDLGIPVAAERGVGGGYRLQPGYRLPPLMLDGDEATVVVLGLLSARRQGIDTERPAGERALAKIRRVLPERLRRQVEALEATATVAATRPARTGDTTGAADPPAAALLELADATGRGRRVTCRYTRHDGERSVRELSPFGLVAHAGRWYLPAFDHGRGELRTFRVDRLRDVAITSPGVAAPPGFDAAAHVQQSLARVPWRWTVEVTLAAPFALAAARVPQTLATLTPDGPDRTHMRLHVEELDWAARVLAGLDCNLTVHGPPELRPALHALAARLTRAAEAC</sequence>
<organism evidence="4">
    <name type="scientific">Paraconexibacter sp. AEG42_29</name>
    <dbReference type="NCBI Taxonomy" id="2997339"/>
    <lineage>
        <taxon>Bacteria</taxon>
        <taxon>Bacillati</taxon>
        <taxon>Actinomycetota</taxon>
        <taxon>Thermoleophilia</taxon>
        <taxon>Solirubrobacterales</taxon>
        <taxon>Paraconexibacteraceae</taxon>
        <taxon>Paraconexibacter</taxon>
    </lineage>
</organism>
<evidence type="ECO:0000313" key="4">
    <source>
        <dbReference type="EMBL" id="XAY03387.1"/>
    </source>
</evidence>
<dbReference type="Gene3D" id="1.10.10.10">
    <property type="entry name" value="Winged helix-like DNA-binding domain superfamily/Winged helix DNA-binding domain"/>
    <property type="match status" value="1"/>
</dbReference>
<dbReference type="EMBL" id="CP114014">
    <property type="protein sequence ID" value="XAY03387.1"/>
    <property type="molecule type" value="Genomic_DNA"/>
</dbReference>
<dbReference type="InterPro" id="IPR026881">
    <property type="entry name" value="WYL_dom"/>
</dbReference>
<feature type="domain" description="WYL" evidence="2">
    <location>
        <begin position="150"/>
        <end position="216"/>
    </location>
</feature>
<dbReference type="InterPro" id="IPR057727">
    <property type="entry name" value="WCX_dom"/>
</dbReference>
<dbReference type="PROSITE" id="PS52050">
    <property type="entry name" value="WYL"/>
    <property type="match status" value="1"/>
</dbReference>
<evidence type="ECO:0000259" key="1">
    <source>
        <dbReference type="Pfam" id="PF08279"/>
    </source>
</evidence>
<feature type="domain" description="Helix-turn-helix type 11" evidence="1">
    <location>
        <begin position="15"/>
        <end position="62"/>
    </location>
</feature>
<dbReference type="KEGG" id="parq:DSM112329_00201"/>
<gene>
    <name evidence="4" type="ORF">DSM112329_00201</name>
</gene>
<accession>A0AAU7ANY6</accession>
<dbReference type="SUPFAM" id="SSF46785">
    <property type="entry name" value="Winged helix' DNA-binding domain"/>
    <property type="match status" value="1"/>
</dbReference>